<dbReference type="InterPro" id="IPR050595">
    <property type="entry name" value="Bact_response_regulator"/>
</dbReference>
<name>A0A2T5FTX3_9SPHN</name>
<evidence type="ECO:0000256" key="2">
    <source>
        <dbReference type="PROSITE-ProRule" id="PRU00169"/>
    </source>
</evidence>
<dbReference type="AlphaFoldDB" id="A0A2T5FTX3"/>
<dbReference type="PANTHER" id="PTHR44591:SF25">
    <property type="entry name" value="CHEMOTAXIS TWO-COMPONENT RESPONSE REGULATOR"/>
    <property type="match status" value="1"/>
</dbReference>
<feature type="modified residue" description="4-aspartylphosphate" evidence="2">
    <location>
        <position position="74"/>
    </location>
</feature>
<gene>
    <name evidence="4" type="ORF">CLG96_16430</name>
</gene>
<organism evidence="4 5">
    <name type="scientific">Sphingomonas oleivorans</name>
    <dbReference type="NCBI Taxonomy" id="1735121"/>
    <lineage>
        <taxon>Bacteria</taxon>
        <taxon>Pseudomonadati</taxon>
        <taxon>Pseudomonadota</taxon>
        <taxon>Alphaproteobacteria</taxon>
        <taxon>Sphingomonadales</taxon>
        <taxon>Sphingomonadaceae</taxon>
        <taxon>Sphingomonas</taxon>
    </lineage>
</organism>
<dbReference type="SUPFAM" id="SSF52172">
    <property type="entry name" value="CheY-like"/>
    <property type="match status" value="1"/>
</dbReference>
<accession>A0A2T5FTX3</accession>
<dbReference type="InterPro" id="IPR011006">
    <property type="entry name" value="CheY-like_superfamily"/>
</dbReference>
<dbReference type="PANTHER" id="PTHR44591">
    <property type="entry name" value="STRESS RESPONSE REGULATOR PROTEIN 1"/>
    <property type="match status" value="1"/>
</dbReference>
<dbReference type="InterPro" id="IPR001789">
    <property type="entry name" value="Sig_transdc_resp-reg_receiver"/>
</dbReference>
<proteinExistence type="predicted"/>
<evidence type="ECO:0000256" key="1">
    <source>
        <dbReference type="ARBA" id="ARBA00022553"/>
    </source>
</evidence>
<evidence type="ECO:0000259" key="3">
    <source>
        <dbReference type="PROSITE" id="PS50110"/>
    </source>
</evidence>
<evidence type="ECO:0000313" key="4">
    <source>
        <dbReference type="EMBL" id="PTQ07744.1"/>
    </source>
</evidence>
<evidence type="ECO:0000313" key="5">
    <source>
        <dbReference type="Proteomes" id="UP000244162"/>
    </source>
</evidence>
<keyword evidence="5" id="KW-1185">Reference proteome</keyword>
<dbReference type="EMBL" id="NWBU01000017">
    <property type="protein sequence ID" value="PTQ07744.1"/>
    <property type="molecule type" value="Genomic_DNA"/>
</dbReference>
<dbReference type="GO" id="GO:0000160">
    <property type="term" value="P:phosphorelay signal transduction system"/>
    <property type="evidence" value="ECO:0007669"/>
    <property type="project" value="InterPro"/>
</dbReference>
<dbReference type="OrthoDB" id="9800897at2"/>
<dbReference type="SMART" id="SM00448">
    <property type="entry name" value="REC"/>
    <property type="match status" value="1"/>
</dbReference>
<reference evidence="4 5" key="1">
    <citation type="submission" date="2017-09" db="EMBL/GenBank/DDBJ databases">
        <title>Sphingomonas panjinensis sp.nov., isolated from oil-contaminated soil.</title>
        <authorList>
            <person name="Wang L."/>
            <person name="Chen L."/>
        </authorList>
    </citation>
    <scope>NUCLEOTIDE SEQUENCE [LARGE SCALE GENOMIC DNA]</scope>
    <source>
        <strain evidence="4 5">FW-11</strain>
    </source>
</reference>
<protein>
    <recommendedName>
        <fullName evidence="3">Response regulatory domain-containing protein</fullName>
    </recommendedName>
</protein>
<sequence>MNRNVTLCTRGARERESQSLLDENLIVVVDDDASLCDAIVGLVRSYGYEAKGFESAINYMDSPDFASTLCLVTDINMPGVSGLDLARHMRSVGNLAPIIMITAREDSDLEERSRAMGAACFLRKPFEADQLMECIADCVGDAAA</sequence>
<dbReference type="PROSITE" id="PS50110">
    <property type="entry name" value="RESPONSE_REGULATORY"/>
    <property type="match status" value="1"/>
</dbReference>
<keyword evidence="1 2" id="KW-0597">Phosphoprotein</keyword>
<dbReference type="Proteomes" id="UP000244162">
    <property type="component" value="Unassembled WGS sequence"/>
</dbReference>
<comment type="caution">
    <text evidence="4">The sequence shown here is derived from an EMBL/GenBank/DDBJ whole genome shotgun (WGS) entry which is preliminary data.</text>
</comment>
<dbReference type="Pfam" id="PF00072">
    <property type="entry name" value="Response_reg"/>
    <property type="match status" value="1"/>
</dbReference>
<dbReference type="Gene3D" id="3.40.50.2300">
    <property type="match status" value="1"/>
</dbReference>
<feature type="domain" description="Response regulatory" evidence="3">
    <location>
        <begin position="25"/>
        <end position="139"/>
    </location>
</feature>